<gene>
    <name evidence="17" type="ORF">ALO68_04866</name>
    <name evidence="18" type="ORF">ALP10_05162</name>
</gene>
<feature type="domain" description="AMP-dependent synthetase/ligase" evidence="15">
    <location>
        <begin position="45"/>
        <end position="442"/>
    </location>
</feature>
<comment type="cofactor">
    <cofactor evidence="1">
        <name>Mg(2+)</name>
        <dbReference type="ChEBI" id="CHEBI:18420"/>
    </cofactor>
</comment>
<dbReference type="GO" id="GO:0004467">
    <property type="term" value="F:long-chain fatty acid-CoA ligase activity"/>
    <property type="evidence" value="ECO:0007669"/>
    <property type="project" value="UniProtKB-EC"/>
</dbReference>
<dbReference type="Proteomes" id="UP000050557">
    <property type="component" value="Unassembled WGS sequence"/>
</dbReference>
<dbReference type="NCBIfam" id="NF004229">
    <property type="entry name" value="PRK05677.1"/>
    <property type="match status" value="1"/>
</dbReference>
<dbReference type="SUPFAM" id="SSF56801">
    <property type="entry name" value="Acetyl-CoA synthetase-like"/>
    <property type="match status" value="1"/>
</dbReference>
<keyword evidence="5 17" id="KW-0436">Ligase</keyword>
<dbReference type="InterPro" id="IPR025110">
    <property type="entry name" value="AMP-bd_C"/>
</dbReference>
<dbReference type="InterPro" id="IPR000873">
    <property type="entry name" value="AMP-dep_synth/lig_dom"/>
</dbReference>
<dbReference type="NCBIfam" id="NF009139">
    <property type="entry name" value="PRK12492.1"/>
    <property type="match status" value="1"/>
</dbReference>
<comment type="caution">
    <text evidence="17">The sequence shown here is derived from an EMBL/GenBank/DDBJ whole genome shotgun (WGS) entry which is preliminary data.</text>
</comment>
<evidence type="ECO:0000256" key="5">
    <source>
        <dbReference type="ARBA" id="ARBA00022598"/>
    </source>
</evidence>
<dbReference type="Pfam" id="PF13193">
    <property type="entry name" value="AMP-binding_C"/>
    <property type="match status" value="1"/>
</dbReference>
<evidence type="ECO:0000256" key="14">
    <source>
        <dbReference type="ARBA" id="ARBA00042773"/>
    </source>
</evidence>
<dbReference type="EMBL" id="RBUT01000112">
    <property type="protein sequence ID" value="RMV46226.1"/>
    <property type="molecule type" value="Genomic_DNA"/>
</dbReference>
<feature type="domain" description="AMP-binding enzyme C-terminal" evidence="16">
    <location>
        <begin position="493"/>
        <end position="567"/>
    </location>
</feature>
<dbReference type="GO" id="GO:0005524">
    <property type="term" value="F:ATP binding"/>
    <property type="evidence" value="ECO:0007669"/>
    <property type="project" value="UniProtKB-KW"/>
</dbReference>
<keyword evidence="11" id="KW-0472">Membrane</keyword>
<dbReference type="PATRIC" id="fig|251654.3.peg.1526"/>
<keyword evidence="8" id="KW-0067">ATP-binding</keyword>
<dbReference type="EMBL" id="LJQM01000034">
    <property type="protein sequence ID" value="KPX48964.1"/>
    <property type="molecule type" value="Genomic_DNA"/>
</dbReference>
<evidence type="ECO:0000256" key="9">
    <source>
        <dbReference type="ARBA" id="ARBA00022842"/>
    </source>
</evidence>
<evidence type="ECO:0000256" key="2">
    <source>
        <dbReference type="ARBA" id="ARBA00004170"/>
    </source>
</evidence>
<dbReference type="EC" id="6.2.1.3" evidence="12"/>
<keyword evidence="9" id="KW-0460">Magnesium</keyword>
<evidence type="ECO:0000256" key="6">
    <source>
        <dbReference type="ARBA" id="ARBA00022741"/>
    </source>
</evidence>
<dbReference type="GO" id="GO:0016020">
    <property type="term" value="C:membrane"/>
    <property type="evidence" value="ECO:0007669"/>
    <property type="project" value="UniProtKB-SubCell"/>
</dbReference>
<dbReference type="PROSITE" id="PS00455">
    <property type="entry name" value="AMP_BINDING"/>
    <property type="match status" value="1"/>
</dbReference>
<name>A0A0P9RY02_9PSED</name>
<dbReference type="Gene3D" id="3.40.50.12780">
    <property type="entry name" value="N-terminal domain of ligase-like"/>
    <property type="match status" value="1"/>
</dbReference>
<comment type="pathway">
    <text evidence="3">Lipid metabolism; fatty acid beta-oxidation.</text>
</comment>
<evidence type="ECO:0000256" key="10">
    <source>
        <dbReference type="ARBA" id="ARBA00023098"/>
    </source>
</evidence>
<protein>
    <recommendedName>
        <fullName evidence="13">Long-chain-fatty-acid--CoA ligase</fullName>
        <ecNumber evidence="12">6.2.1.3</ecNumber>
    </recommendedName>
    <alternativeName>
        <fullName evidence="14">Long-chain acyl-CoA synthetase</fullName>
    </alternativeName>
</protein>
<keyword evidence="7" id="KW-0276">Fatty acid metabolism</keyword>
<dbReference type="InterPro" id="IPR045851">
    <property type="entry name" value="AMP-bd_C_sf"/>
</dbReference>
<dbReference type="Pfam" id="PF00501">
    <property type="entry name" value="AMP-binding"/>
    <property type="match status" value="1"/>
</dbReference>
<reference evidence="18 20" key="2">
    <citation type="submission" date="2018-08" db="EMBL/GenBank/DDBJ databases">
        <title>Recombination of ecologically and evolutionarily significant loci maintains genetic cohesion in the Pseudomonas syringae species complex.</title>
        <authorList>
            <person name="Dillon M."/>
            <person name="Thakur S."/>
            <person name="Almeida R.N.D."/>
            <person name="Weir B.S."/>
            <person name="Guttman D.S."/>
        </authorList>
    </citation>
    <scope>NUCLEOTIDE SEQUENCE [LARGE SCALE GENOMIC DNA]</scope>
    <source>
        <strain evidence="18 20">ICMP 3263</strain>
    </source>
</reference>
<dbReference type="Gene3D" id="3.30.300.30">
    <property type="match status" value="1"/>
</dbReference>
<dbReference type="InterPro" id="IPR042099">
    <property type="entry name" value="ANL_N_sf"/>
</dbReference>
<dbReference type="PANTHER" id="PTHR43767:SF8">
    <property type="entry name" value="LONG-CHAIN-FATTY-ACID--COA LIGASE"/>
    <property type="match status" value="1"/>
</dbReference>
<evidence type="ECO:0000256" key="3">
    <source>
        <dbReference type="ARBA" id="ARBA00005005"/>
    </source>
</evidence>
<dbReference type="CDD" id="cd05936">
    <property type="entry name" value="FC-FACS_FadD_like"/>
    <property type="match status" value="1"/>
</dbReference>
<evidence type="ECO:0000313" key="18">
    <source>
        <dbReference type="EMBL" id="RMV46226.1"/>
    </source>
</evidence>
<dbReference type="InterPro" id="IPR020845">
    <property type="entry name" value="AMP-binding_CS"/>
</dbReference>
<accession>A0A0P9RY02</accession>
<dbReference type="PANTHER" id="PTHR43767">
    <property type="entry name" value="LONG-CHAIN-FATTY-ACID--COA LIGASE"/>
    <property type="match status" value="1"/>
</dbReference>
<dbReference type="FunFam" id="3.40.50.12780:FF:000003">
    <property type="entry name" value="Long-chain-fatty-acid--CoA ligase FadD"/>
    <property type="match status" value="1"/>
</dbReference>
<evidence type="ECO:0000256" key="12">
    <source>
        <dbReference type="ARBA" id="ARBA00026121"/>
    </source>
</evidence>
<evidence type="ECO:0000256" key="8">
    <source>
        <dbReference type="ARBA" id="ARBA00022840"/>
    </source>
</evidence>
<sequence>MLTSGQAYAGKRIKIMQADFWDDKRPAGVDSEVDLQTYQSVIEVFERSCRKFADRPAFSNMGVTLTYAELERHSAAFAAYLQQHTQLRPGDRIAVQMPNILQYPIAVFGAMRAGLIVVNTNPLYTAREMRHQFKDSGAKALVYLNLFGKLVQEVLPDTAIEHLIEVKMGDMQSTAKGWLVNTIVDKVKKLVPAFHLPQAVGFKRALRLGRDSRMEAVPRGLDDVAVLQYTGGTTGLAKGAMLTHGNLIANMQQVYACMRQQMPEGGALFEEAAEVMIAPLPLYHIYAFTANCMCMMISGNHNILITNPRDIGGFIKELAKWKFTAMIGLNTLFVALMNHPQFRSLDFSTLKSTNSGGTALVKTTAERWAQITGCTIVEGYGLTETSPVASANPYGALARLGTVGIPVPGTAMKVIDDQGAELPFGERGELCIKGPQVMKGYWNQPAATAESLDADGWFKTGDIAVIGADGFVSIVDRKKDLIIVSGFNVYPNEIEDVVMAHPKVANCACIGVPDERSGEAVKLFVVAREPGLSVEELKAFCKENFTAYKVPRHIVLRESLPMTPVGKILRRELRDIA</sequence>
<evidence type="ECO:0000256" key="1">
    <source>
        <dbReference type="ARBA" id="ARBA00001946"/>
    </source>
</evidence>
<proteinExistence type="inferred from homology"/>
<evidence type="ECO:0000259" key="15">
    <source>
        <dbReference type="Pfam" id="PF00501"/>
    </source>
</evidence>
<evidence type="ECO:0000256" key="13">
    <source>
        <dbReference type="ARBA" id="ARBA00039545"/>
    </source>
</evidence>
<dbReference type="InterPro" id="IPR050237">
    <property type="entry name" value="ATP-dep_AMP-bd_enzyme"/>
</dbReference>
<comment type="subcellular location">
    <subcellularLocation>
        <location evidence="2">Membrane</location>
        <topology evidence="2">Peripheral membrane protein</topology>
    </subcellularLocation>
</comment>
<evidence type="ECO:0000259" key="16">
    <source>
        <dbReference type="Pfam" id="PF13193"/>
    </source>
</evidence>
<comment type="similarity">
    <text evidence="4">Belongs to the ATP-dependent AMP-binding enzyme family.</text>
</comment>
<organism evidence="17 19">
    <name type="scientific">Pseudomonas syringae pv. helianthi</name>
    <dbReference type="NCBI Taxonomy" id="251654"/>
    <lineage>
        <taxon>Bacteria</taxon>
        <taxon>Pseudomonadati</taxon>
        <taxon>Pseudomonadota</taxon>
        <taxon>Gammaproteobacteria</taxon>
        <taxon>Pseudomonadales</taxon>
        <taxon>Pseudomonadaceae</taxon>
        <taxon>Pseudomonas</taxon>
    </lineage>
</organism>
<reference evidence="17 19" key="1">
    <citation type="submission" date="2015-09" db="EMBL/GenBank/DDBJ databases">
        <title>Genome announcement of multiple Pseudomonas syringae strains.</title>
        <authorList>
            <person name="Thakur S."/>
            <person name="Wang P.W."/>
            <person name="Gong Y."/>
            <person name="Weir B.S."/>
            <person name="Guttman D.S."/>
        </authorList>
    </citation>
    <scope>NUCLEOTIDE SEQUENCE [LARGE SCALE GENOMIC DNA]</scope>
    <source>
        <strain evidence="17 19">ICMP4531</strain>
    </source>
</reference>
<dbReference type="AlphaFoldDB" id="A0A0P9RY02"/>
<evidence type="ECO:0000256" key="4">
    <source>
        <dbReference type="ARBA" id="ARBA00006432"/>
    </source>
</evidence>
<keyword evidence="6" id="KW-0547">Nucleotide-binding</keyword>
<dbReference type="Proteomes" id="UP000279173">
    <property type="component" value="Unassembled WGS sequence"/>
</dbReference>
<dbReference type="FunFam" id="3.30.300.30:FF:000006">
    <property type="entry name" value="Long-chain-fatty-acid--CoA ligase FadD"/>
    <property type="match status" value="1"/>
</dbReference>
<evidence type="ECO:0000313" key="19">
    <source>
        <dbReference type="Proteomes" id="UP000050557"/>
    </source>
</evidence>
<evidence type="ECO:0000256" key="7">
    <source>
        <dbReference type="ARBA" id="ARBA00022832"/>
    </source>
</evidence>
<keyword evidence="10" id="KW-0443">Lipid metabolism</keyword>
<evidence type="ECO:0000313" key="20">
    <source>
        <dbReference type="Proteomes" id="UP000279173"/>
    </source>
</evidence>
<evidence type="ECO:0000256" key="11">
    <source>
        <dbReference type="ARBA" id="ARBA00023136"/>
    </source>
</evidence>
<evidence type="ECO:0000313" key="17">
    <source>
        <dbReference type="EMBL" id="KPX48964.1"/>
    </source>
</evidence>